<accession>A0A4R2KYQ8</accession>
<dbReference type="OrthoDB" id="9790239at2"/>
<evidence type="ECO:0000313" key="3">
    <source>
        <dbReference type="EMBL" id="TCO79033.1"/>
    </source>
</evidence>
<organism evidence="3 4">
    <name type="scientific">Marinisporobacter balticus</name>
    <dbReference type="NCBI Taxonomy" id="2018667"/>
    <lineage>
        <taxon>Bacteria</taxon>
        <taxon>Bacillati</taxon>
        <taxon>Bacillota</taxon>
        <taxon>Clostridia</taxon>
        <taxon>Peptostreptococcales</taxon>
        <taxon>Thermotaleaceae</taxon>
        <taxon>Marinisporobacter</taxon>
    </lineage>
</organism>
<dbReference type="Gene3D" id="1.10.150.310">
    <property type="entry name" value="Tex RuvX-like domain-like"/>
    <property type="match status" value="1"/>
</dbReference>
<sequence>MQKFTKREVMIIGTFIMVVVLFLFTKYYMNGSKEFVLEQDNEKTSEIETVQETHTNDEQEIKEEKWIIVDVCGEIKNPGIVKVKEGDRVADGVKLVGGLLDTADRRQINMARILLDGEQIYIPKIGENITGVQQQGTQERATNTNNKVNINTASKDELESLNGIGNVLAERIIEYRAQYGRFENINAITNVPGLGEKKFQGIKEHIVTN</sequence>
<dbReference type="InterPro" id="IPR004509">
    <property type="entry name" value="Competence_ComEA_HhH"/>
</dbReference>
<dbReference type="GO" id="GO:0015627">
    <property type="term" value="C:type II protein secretion system complex"/>
    <property type="evidence" value="ECO:0007669"/>
    <property type="project" value="TreeGrafter"/>
</dbReference>
<evidence type="ECO:0000313" key="4">
    <source>
        <dbReference type="Proteomes" id="UP000294919"/>
    </source>
</evidence>
<feature type="domain" description="Helix-hairpin-helix DNA-binding motif class 1" evidence="2">
    <location>
        <begin position="156"/>
        <end position="175"/>
    </location>
</feature>
<evidence type="ECO:0000259" key="2">
    <source>
        <dbReference type="SMART" id="SM00278"/>
    </source>
</evidence>
<gene>
    <name evidence="3" type="ORF">EV214_10384</name>
</gene>
<name>A0A4R2KYQ8_9FIRM</name>
<dbReference type="InterPro" id="IPR019554">
    <property type="entry name" value="Soluble_ligand-bd"/>
</dbReference>
<evidence type="ECO:0000256" key="1">
    <source>
        <dbReference type="SAM" id="Phobius"/>
    </source>
</evidence>
<dbReference type="PANTHER" id="PTHR21180:SF32">
    <property type="entry name" value="ENDONUCLEASE_EXONUCLEASE_PHOSPHATASE FAMILY DOMAIN-CONTAINING PROTEIN 1"/>
    <property type="match status" value="1"/>
</dbReference>
<keyword evidence="1" id="KW-1133">Transmembrane helix</keyword>
<dbReference type="AlphaFoldDB" id="A0A4R2KYQ8"/>
<dbReference type="NCBIfam" id="TIGR00426">
    <property type="entry name" value="competence protein ComEA helix-hairpin-helix repeat region"/>
    <property type="match status" value="1"/>
</dbReference>
<dbReference type="Pfam" id="PF12836">
    <property type="entry name" value="HHH_3"/>
    <property type="match status" value="1"/>
</dbReference>
<dbReference type="PANTHER" id="PTHR21180">
    <property type="entry name" value="ENDONUCLEASE/EXONUCLEASE/PHOSPHATASE FAMILY DOMAIN-CONTAINING PROTEIN 1"/>
    <property type="match status" value="1"/>
</dbReference>
<keyword evidence="1" id="KW-0472">Membrane</keyword>
<dbReference type="Gene3D" id="3.10.560.10">
    <property type="entry name" value="Outer membrane lipoprotein wza domain like"/>
    <property type="match status" value="1"/>
</dbReference>
<dbReference type="EMBL" id="SLWV01000003">
    <property type="protein sequence ID" value="TCO79033.1"/>
    <property type="molecule type" value="Genomic_DNA"/>
</dbReference>
<dbReference type="InterPro" id="IPR051675">
    <property type="entry name" value="Endo/Exo/Phosphatase_dom_1"/>
</dbReference>
<dbReference type="InterPro" id="IPR010994">
    <property type="entry name" value="RuvA_2-like"/>
</dbReference>
<dbReference type="Proteomes" id="UP000294919">
    <property type="component" value="Unassembled WGS sequence"/>
</dbReference>
<dbReference type="InterPro" id="IPR003583">
    <property type="entry name" value="Hlx-hairpin-Hlx_DNA-bd_motif"/>
</dbReference>
<keyword evidence="1" id="KW-0812">Transmembrane</keyword>
<feature type="transmembrane region" description="Helical" evidence="1">
    <location>
        <begin position="9"/>
        <end position="29"/>
    </location>
</feature>
<proteinExistence type="predicted"/>
<comment type="caution">
    <text evidence="3">The sequence shown here is derived from an EMBL/GenBank/DDBJ whole genome shotgun (WGS) entry which is preliminary data.</text>
</comment>
<reference evidence="3 4" key="1">
    <citation type="submission" date="2019-03" db="EMBL/GenBank/DDBJ databases">
        <title>Genomic Encyclopedia of Type Strains, Phase IV (KMG-IV): sequencing the most valuable type-strain genomes for metagenomic binning, comparative biology and taxonomic classification.</title>
        <authorList>
            <person name="Goeker M."/>
        </authorList>
    </citation>
    <scope>NUCLEOTIDE SEQUENCE [LARGE SCALE GENOMIC DNA]</scope>
    <source>
        <strain evidence="3 4">DSM 102940</strain>
    </source>
</reference>
<dbReference type="GO" id="GO:0006281">
    <property type="term" value="P:DNA repair"/>
    <property type="evidence" value="ECO:0007669"/>
    <property type="project" value="InterPro"/>
</dbReference>
<dbReference type="Pfam" id="PF10531">
    <property type="entry name" value="SLBB"/>
    <property type="match status" value="1"/>
</dbReference>
<dbReference type="GO" id="GO:0015628">
    <property type="term" value="P:protein secretion by the type II secretion system"/>
    <property type="evidence" value="ECO:0007669"/>
    <property type="project" value="TreeGrafter"/>
</dbReference>
<keyword evidence="4" id="KW-1185">Reference proteome</keyword>
<dbReference type="GO" id="GO:0003677">
    <property type="term" value="F:DNA binding"/>
    <property type="evidence" value="ECO:0007669"/>
    <property type="project" value="InterPro"/>
</dbReference>
<feature type="domain" description="Helix-hairpin-helix DNA-binding motif class 1" evidence="2">
    <location>
        <begin position="186"/>
        <end position="205"/>
    </location>
</feature>
<dbReference type="SUPFAM" id="SSF47781">
    <property type="entry name" value="RuvA domain 2-like"/>
    <property type="match status" value="1"/>
</dbReference>
<protein>
    <submittedName>
        <fullName evidence="3">Competence protein ComEA</fullName>
    </submittedName>
</protein>
<dbReference type="RefSeq" id="WP_132242701.1">
    <property type="nucleotide sequence ID" value="NZ_SLWV01000003.1"/>
</dbReference>
<dbReference type="SMART" id="SM00278">
    <property type="entry name" value="HhH1"/>
    <property type="match status" value="2"/>
</dbReference>